<keyword evidence="1" id="KW-0175">Coiled coil</keyword>
<dbReference type="EMBL" id="BGKI01000001">
    <property type="protein sequence ID" value="GBH33282.1"/>
    <property type="molecule type" value="Genomic_DNA"/>
</dbReference>
<reference evidence="2 3" key="1">
    <citation type="submission" date="2018-05" db="EMBL/GenBank/DDBJ databases">
        <title>genome sequencing of Nitrosopumilus sp. NM25.</title>
        <authorList>
            <person name="Mori K."/>
            <person name="Nakagawa T."/>
        </authorList>
    </citation>
    <scope>NUCLEOTIDE SEQUENCE [LARGE SCALE GENOMIC DNA]</scope>
    <source>
        <strain evidence="2 3">NM25</strain>
    </source>
</reference>
<keyword evidence="3" id="KW-1185">Reference proteome</keyword>
<proteinExistence type="predicted"/>
<comment type="caution">
    <text evidence="2">The sequence shown here is derived from an EMBL/GenBank/DDBJ whole genome shotgun (WGS) entry which is preliminary data.</text>
</comment>
<evidence type="ECO:0000313" key="3">
    <source>
        <dbReference type="Proteomes" id="UP000245829"/>
    </source>
</evidence>
<gene>
    <name evidence="2" type="ORF">NZNM25_00730</name>
</gene>
<accession>A0A2S2KNU1</accession>
<evidence type="ECO:0000313" key="2">
    <source>
        <dbReference type="EMBL" id="GBH33282.1"/>
    </source>
</evidence>
<dbReference type="AlphaFoldDB" id="A0A2S2KNU1"/>
<name>A0A2S2KNU1_9ARCH</name>
<sequence length="77" mass="9312">MDEKKEDKSAESMKNHIVYYRSLTKVISNIKKEKEQENESAIKEHLENRIEAMEKDRKRIRDMFPEIKEEEWNGNAD</sequence>
<dbReference type="GeneID" id="76209402"/>
<feature type="coiled-coil region" evidence="1">
    <location>
        <begin position="20"/>
        <end position="63"/>
    </location>
</feature>
<dbReference type="RefSeq" id="WP_109875950.1">
    <property type="nucleotide sequence ID" value="NZ_AP026695.1"/>
</dbReference>
<evidence type="ECO:0000256" key="1">
    <source>
        <dbReference type="SAM" id="Coils"/>
    </source>
</evidence>
<protein>
    <submittedName>
        <fullName evidence="2">Uncharacterized protein</fullName>
    </submittedName>
</protein>
<dbReference type="OrthoDB" id="2795at2157"/>
<dbReference type="Proteomes" id="UP000245829">
    <property type="component" value="Unassembled WGS sequence"/>
</dbReference>
<organism evidence="2 3">
    <name type="scientific">Nitrosopumilus zosterae</name>
    <dbReference type="NCBI Taxonomy" id="718286"/>
    <lineage>
        <taxon>Archaea</taxon>
        <taxon>Nitrososphaerota</taxon>
        <taxon>Nitrososphaeria</taxon>
        <taxon>Nitrosopumilales</taxon>
        <taxon>Nitrosopumilaceae</taxon>
        <taxon>Nitrosopumilus</taxon>
    </lineage>
</organism>